<evidence type="ECO:0000256" key="16">
    <source>
        <dbReference type="RuleBase" id="RU000688"/>
    </source>
</evidence>
<keyword evidence="10 17" id="KW-0472">Membrane</keyword>
<dbReference type="PROSITE" id="PS50262">
    <property type="entry name" value="G_PROTEIN_RECEP_F1_2"/>
    <property type="match status" value="1"/>
</dbReference>
<feature type="transmembrane region" description="Helical" evidence="17">
    <location>
        <begin position="128"/>
        <end position="148"/>
    </location>
</feature>
<keyword evidence="13" id="KW-0325">Glycoprotein</keyword>
<keyword evidence="5 16" id="KW-0812">Transmembrane</keyword>
<gene>
    <name evidence="19" type="ORF">AMK59_3738</name>
</gene>
<evidence type="ECO:0000256" key="7">
    <source>
        <dbReference type="ARBA" id="ARBA00022989"/>
    </source>
</evidence>
<dbReference type="Proteomes" id="UP000051574">
    <property type="component" value="Unassembled WGS sequence"/>
</dbReference>
<keyword evidence="3" id="KW-0600">Photoreceptor protein</keyword>
<evidence type="ECO:0000256" key="4">
    <source>
        <dbReference type="ARBA" id="ARBA00022606"/>
    </source>
</evidence>
<dbReference type="AlphaFoldDB" id="A0A0T6B8T3"/>
<accession>A0A0T6B8T3</accession>
<dbReference type="InterPro" id="IPR001760">
    <property type="entry name" value="Opsin"/>
</dbReference>
<sequence length="215" mass="24326">EHWLVYPEPEASIHYLLAIVYIGFFMMSLIGNGLVMWIFSAAKTLRTPSNMFVVNLAFCDFIMMAKAPIFIYNSFNRGFAAGYVGCQIFAFVGSLSGIGGGMTNACIAYDRYTTISNPLEGKLTKIKALVMISCIWTYTIPWAVLPLLEVWGRFVPEGYLTACSFDYFMDTFDNRMFVAVIFTFSYVIPMTLIIYFYSQIVGHVVSHEKALKEQV</sequence>
<evidence type="ECO:0000259" key="18">
    <source>
        <dbReference type="PROSITE" id="PS50262"/>
    </source>
</evidence>
<feature type="transmembrane region" description="Helical" evidence="17">
    <location>
        <begin position="12"/>
        <end position="39"/>
    </location>
</feature>
<dbReference type="InterPro" id="IPR050125">
    <property type="entry name" value="GPCR_opsins"/>
</dbReference>
<keyword evidence="12 16" id="KW-0675">Receptor</keyword>
<comment type="similarity">
    <text evidence="2 16">Belongs to the G-protein coupled receptor 1 family.</text>
</comment>
<keyword evidence="14 16" id="KW-0807">Transducer</keyword>
<keyword evidence="15" id="KW-0844">Vision</keyword>
<dbReference type="InterPro" id="IPR000276">
    <property type="entry name" value="GPCR_Rhodpsn"/>
</dbReference>
<dbReference type="EMBL" id="LJIG01009117">
    <property type="protein sequence ID" value="KRT83721.1"/>
    <property type="molecule type" value="Genomic_DNA"/>
</dbReference>
<keyword evidence="7 17" id="KW-1133">Transmembrane helix</keyword>
<dbReference type="InterPro" id="IPR017452">
    <property type="entry name" value="GPCR_Rhodpsn_7TM"/>
</dbReference>
<evidence type="ECO:0000256" key="8">
    <source>
        <dbReference type="ARBA" id="ARBA00022991"/>
    </source>
</evidence>
<feature type="transmembrane region" description="Helical" evidence="17">
    <location>
        <begin position="51"/>
        <end position="75"/>
    </location>
</feature>
<dbReference type="Gene3D" id="1.20.1070.10">
    <property type="entry name" value="Rhodopsin 7-helix transmembrane proteins"/>
    <property type="match status" value="1"/>
</dbReference>
<evidence type="ECO:0000313" key="19">
    <source>
        <dbReference type="EMBL" id="KRT83721.1"/>
    </source>
</evidence>
<evidence type="ECO:0000256" key="10">
    <source>
        <dbReference type="ARBA" id="ARBA00023136"/>
    </source>
</evidence>
<feature type="non-terminal residue" evidence="19">
    <location>
        <position position="215"/>
    </location>
</feature>
<feature type="transmembrane region" description="Helical" evidence="17">
    <location>
        <begin position="81"/>
        <end position="107"/>
    </location>
</feature>
<evidence type="ECO:0000256" key="15">
    <source>
        <dbReference type="ARBA" id="ARBA00023305"/>
    </source>
</evidence>
<evidence type="ECO:0000256" key="2">
    <source>
        <dbReference type="ARBA" id="ARBA00010663"/>
    </source>
</evidence>
<evidence type="ECO:0000256" key="14">
    <source>
        <dbReference type="ARBA" id="ARBA00023224"/>
    </source>
</evidence>
<evidence type="ECO:0000256" key="17">
    <source>
        <dbReference type="SAM" id="Phobius"/>
    </source>
</evidence>
<feature type="transmembrane region" description="Helical" evidence="17">
    <location>
        <begin position="176"/>
        <end position="197"/>
    </location>
</feature>
<evidence type="ECO:0000256" key="9">
    <source>
        <dbReference type="ARBA" id="ARBA00023040"/>
    </source>
</evidence>
<dbReference type="GO" id="GO:0007602">
    <property type="term" value="P:phototransduction"/>
    <property type="evidence" value="ECO:0007669"/>
    <property type="project" value="UniProtKB-KW"/>
</dbReference>
<dbReference type="Pfam" id="PF00001">
    <property type="entry name" value="7tm_1"/>
    <property type="match status" value="1"/>
</dbReference>
<evidence type="ECO:0000256" key="6">
    <source>
        <dbReference type="ARBA" id="ARBA00022925"/>
    </source>
</evidence>
<evidence type="ECO:0000256" key="12">
    <source>
        <dbReference type="ARBA" id="ARBA00023170"/>
    </source>
</evidence>
<dbReference type="PRINTS" id="PR00237">
    <property type="entry name" value="GPCRRHODOPSN"/>
</dbReference>
<evidence type="ECO:0000256" key="1">
    <source>
        <dbReference type="ARBA" id="ARBA00004141"/>
    </source>
</evidence>
<dbReference type="PRINTS" id="PR00577">
    <property type="entry name" value="OPSINRH3RH4"/>
</dbReference>
<dbReference type="PROSITE" id="PS00237">
    <property type="entry name" value="G_PROTEIN_RECEP_F1_1"/>
    <property type="match status" value="1"/>
</dbReference>
<feature type="domain" description="G-protein coupled receptors family 1 profile" evidence="18">
    <location>
        <begin position="31"/>
        <end position="215"/>
    </location>
</feature>
<dbReference type="PANTHER" id="PTHR24240">
    <property type="entry name" value="OPSIN"/>
    <property type="match status" value="1"/>
</dbReference>
<keyword evidence="20" id="KW-1185">Reference proteome</keyword>
<feature type="non-terminal residue" evidence="19">
    <location>
        <position position="1"/>
    </location>
</feature>
<keyword evidence="4" id="KW-0716">Sensory transduction</keyword>
<dbReference type="GO" id="GO:0016020">
    <property type="term" value="C:membrane"/>
    <property type="evidence" value="ECO:0007669"/>
    <property type="project" value="UniProtKB-SubCell"/>
</dbReference>
<comment type="subcellular location">
    <subcellularLocation>
        <location evidence="1">Membrane</location>
        <topology evidence="1">Multi-pass membrane protein</topology>
    </subcellularLocation>
</comment>
<evidence type="ECO:0000313" key="20">
    <source>
        <dbReference type="Proteomes" id="UP000051574"/>
    </source>
</evidence>
<evidence type="ECO:0000256" key="3">
    <source>
        <dbReference type="ARBA" id="ARBA00022543"/>
    </source>
</evidence>
<organism evidence="19 20">
    <name type="scientific">Oryctes borbonicus</name>
    <dbReference type="NCBI Taxonomy" id="1629725"/>
    <lineage>
        <taxon>Eukaryota</taxon>
        <taxon>Metazoa</taxon>
        <taxon>Ecdysozoa</taxon>
        <taxon>Arthropoda</taxon>
        <taxon>Hexapoda</taxon>
        <taxon>Insecta</taxon>
        <taxon>Pterygota</taxon>
        <taxon>Neoptera</taxon>
        <taxon>Endopterygota</taxon>
        <taxon>Coleoptera</taxon>
        <taxon>Polyphaga</taxon>
        <taxon>Scarabaeiformia</taxon>
        <taxon>Scarabaeidae</taxon>
        <taxon>Dynastinae</taxon>
        <taxon>Oryctes</taxon>
    </lineage>
</organism>
<comment type="caution">
    <text evidence="19">The sequence shown here is derived from an EMBL/GenBank/DDBJ whole genome shotgun (WGS) entry which is preliminary data.</text>
</comment>
<dbReference type="GO" id="GO:0007601">
    <property type="term" value="P:visual perception"/>
    <property type="evidence" value="ECO:0007669"/>
    <property type="project" value="UniProtKB-KW"/>
</dbReference>
<keyword evidence="8" id="KW-0157">Chromophore</keyword>
<dbReference type="OrthoDB" id="2105199at2759"/>
<protein>
    <submittedName>
        <fullName evidence="19">G protein-coupled receptor</fullName>
    </submittedName>
</protein>
<keyword evidence="11" id="KW-1015">Disulfide bond</keyword>
<reference evidence="19 20" key="1">
    <citation type="submission" date="2015-09" db="EMBL/GenBank/DDBJ databases">
        <title>Draft genome of the scarab beetle Oryctes borbonicus.</title>
        <authorList>
            <person name="Meyer J.M."/>
            <person name="Markov G.V."/>
            <person name="Baskaran P."/>
            <person name="Herrmann M."/>
            <person name="Sommer R.J."/>
            <person name="Roedelsperger C."/>
        </authorList>
    </citation>
    <scope>NUCLEOTIDE SEQUENCE [LARGE SCALE GENOMIC DNA]</scope>
    <source>
        <strain evidence="19">OB123</strain>
        <tissue evidence="19">Whole animal</tissue>
    </source>
</reference>
<evidence type="ECO:0000256" key="5">
    <source>
        <dbReference type="ARBA" id="ARBA00022692"/>
    </source>
</evidence>
<evidence type="ECO:0000256" key="11">
    <source>
        <dbReference type="ARBA" id="ARBA00023157"/>
    </source>
</evidence>
<evidence type="ECO:0000256" key="13">
    <source>
        <dbReference type="ARBA" id="ARBA00023180"/>
    </source>
</evidence>
<dbReference type="SUPFAM" id="SSF81321">
    <property type="entry name" value="Family A G protein-coupled receptor-like"/>
    <property type="match status" value="1"/>
</dbReference>
<name>A0A0T6B8T3_9SCAR</name>
<keyword evidence="9 16" id="KW-0297">G-protein coupled receptor</keyword>
<keyword evidence="6" id="KW-0681">Retinal protein</keyword>
<dbReference type="GO" id="GO:0004930">
    <property type="term" value="F:G protein-coupled receptor activity"/>
    <property type="evidence" value="ECO:0007669"/>
    <property type="project" value="UniProtKB-KW"/>
</dbReference>
<dbReference type="GO" id="GO:0009881">
    <property type="term" value="F:photoreceptor activity"/>
    <property type="evidence" value="ECO:0007669"/>
    <property type="project" value="UniProtKB-KW"/>
</dbReference>
<proteinExistence type="inferred from homology"/>